<proteinExistence type="predicted"/>
<dbReference type="SUPFAM" id="SSF56784">
    <property type="entry name" value="HAD-like"/>
    <property type="match status" value="1"/>
</dbReference>
<keyword evidence="1" id="KW-0378">Hydrolase</keyword>
<dbReference type="Gene3D" id="1.10.150.750">
    <property type="match status" value="1"/>
</dbReference>
<accession>A0AAN6E5R3</accession>
<dbReference type="PANTHER" id="PTHR43316">
    <property type="entry name" value="HYDROLASE, HALOACID DELAHOGENASE-RELATED"/>
    <property type="match status" value="1"/>
</dbReference>
<protein>
    <submittedName>
        <fullName evidence="2">Haloalkanoic acid dehalogenase</fullName>
    </submittedName>
</protein>
<dbReference type="EMBL" id="MU404350">
    <property type="protein sequence ID" value="KAI1618569.1"/>
    <property type="molecule type" value="Genomic_DNA"/>
</dbReference>
<dbReference type="InterPro" id="IPR051540">
    <property type="entry name" value="S-2-haloacid_dehalogenase"/>
</dbReference>
<name>A0AAN6E5R3_9EURO</name>
<evidence type="ECO:0000313" key="2">
    <source>
        <dbReference type="EMBL" id="KAI1618569.1"/>
    </source>
</evidence>
<keyword evidence="3" id="KW-1185">Reference proteome</keyword>
<dbReference type="InterPro" id="IPR036412">
    <property type="entry name" value="HAD-like_sf"/>
</dbReference>
<comment type="caution">
    <text evidence="2">The sequence shown here is derived from an EMBL/GenBank/DDBJ whole genome shotgun (WGS) entry which is preliminary data.</text>
</comment>
<reference evidence="2" key="1">
    <citation type="journal article" date="2022" name="bioRxiv">
        <title>Deciphering the potential niche of two novel black yeast fungi from a biological soil crust based on their genomes, phenotypes, and melanin regulation.</title>
        <authorList>
            <consortium name="DOE Joint Genome Institute"/>
            <person name="Carr E.C."/>
            <person name="Barton Q."/>
            <person name="Grambo S."/>
            <person name="Sullivan M."/>
            <person name="Renfro C.M."/>
            <person name="Kuo A."/>
            <person name="Pangilinan J."/>
            <person name="Lipzen A."/>
            <person name="Keymanesh K."/>
            <person name="Savage E."/>
            <person name="Barry K."/>
            <person name="Grigoriev I.V."/>
            <person name="Riekhof W.R."/>
            <person name="Harris S.S."/>
        </authorList>
    </citation>
    <scope>NUCLEOTIDE SEQUENCE</scope>
    <source>
        <strain evidence="2">JF 03-4F</strain>
    </source>
</reference>
<evidence type="ECO:0000313" key="3">
    <source>
        <dbReference type="Proteomes" id="UP001203852"/>
    </source>
</evidence>
<dbReference type="Gene3D" id="3.40.50.1000">
    <property type="entry name" value="HAD superfamily/HAD-like"/>
    <property type="match status" value="1"/>
</dbReference>
<dbReference type="AlphaFoldDB" id="A0AAN6E5R3"/>
<dbReference type="Pfam" id="PF00702">
    <property type="entry name" value="Hydrolase"/>
    <property type="match status" value="1"/>
</dbReference>
<dbReference type="PANTHER" id="PTHR43316:SF9">
    <property type="entry name" value="ACID DEHALOGENASE, PUTATIVE (AFU_ORTHOLOGUE AFUA_6G14460)-RELATED"/>
    <property type="match status" value="1"/>
</dbReference>
<sequence length="276" mass="31526">MDDELPMPTPTVPVKPLTSFKSLSFDIYETLIQWENSIVEHLKPLISRYEHASTDQRVQDDMAELFAKHEKNLQAESPSMKYNEILAKAYMRVAVDIGAPKHDAEIERQAKAFGDSVGDWPAFPDTVDAMNRLSKHYKLIALSNVDRDSFARTNAGPLKGLRFWRVFTAEDIGSYKPDPRNFEYLFKHLDEDDKEEGGPGITKDENLHVAQSLFHDHKPAKKLGTSSVWINRKGAGTGRVDFKEAHDKGEFGYGWRFHTLGEFADEVERQWTARDL</sequence>
<organism evidence="2 3">
    <name type="scientific">Exophiala viscosa</name>
    <dbReference type="NCBI Taxonomy" id="2486360"/>
    <lineage>
        <taxon>Eukaryota</taxon>
        <taxon>Fungi</taxon>
        <taxon>Dikarya</taxon>
        <taxon>Ascomycota</taxon>
        <taxon>Pezizomycotina</taxon>
        <taxon>Eurotiomycetes</taxon>
        <taxon>Chaetothyriomycetidae</taxon>
        <taxon>Chaetothyriales</taxon>
        <taxon>Herpotrichiellaceae</taxon>
        <taxon>Exophiala</taxon>
    </lineage>
</organism>
<dbReference type="GO" id="GO:0016787">
    <property type="term" value="F:hydrolase activity"/>
    <property type="evidence" value="ECO:0007669"/>
    <property type="project" value="UniProtKB-KW"/>
</dbReference>
<dbReference type="Proteomes" id="UP001203852">
    <property type="component" value="Unassembled WGS sequence"/>
</dbReference>
<gene>
    <name evidence="2" type="ORF">EDD36DRAFT_460207</name>
</gene>
<evidence type="ECO:0000256" key="1">
    <source>
        <dbReference type="ARBA" id="ARBA00022801"/>
    </source>
</evidence>
<dbReference type="InterPro" id="IPR023214">
    <property type="entry name" value="HAD_sf"/>
</dbReference>